<evidence type="ECO:0000256" key="2">
    <source>
        <dbReference type="ARBA" id="ARBA00022527"/>
    </source>
</evidence>
<proteinExistence type="predicted"/>
<dbReference type="STRING" id="1447883.A0A2B7WWX7"/>
<evidence type="ECO:0000256" key="4">
    <source>
        <dbReference type="ARBA" id="ARBA00022741"/>
    </source>
</evidence>
<feature type="compositionally biased region" description="Basic residues" evidence="7">
    <location>
        <begin position="10"/>
        <end position="21"/>
    </location>
</feature>
<evidence type="ECO:0000313" key="10">
    <source>
        <dbReference type="Proteomes" id="UP000224634"/>
    </source>
</evidence>
<dbReference type="EMBL" id="PDNA01000244">
    <property type="protein sequence ID" value="PGH00938.1"/>
    <property type="molecule type" value="Genomic_DNA"/>
</dbReference>
<feature type="region of interest" description="Disordered" evidence="7">
    <location>
        <begin position="1"/>
        <end position="127"/>
    </location>
</feature>
<keyword evidence="4" id="KW-0547">Nucleotide-binding</keyword>
<feature type="compositionally biased region" description="Polar residues" evidence="7">
    <location>
        <begin position="338"/>
        <end position="363"/>
    </location>
</feature>
<evidence type="ECO:0000256" key="7">
    <source>
        <dbReference type="SAM" id="MobiDB-lite"/>
    </source>
</evidence>
<sequence length="518" mass="55824">MDPAANPSHKQQRRPSTKLHKQPPPLSNSSSWSLRKQSSATSLRRHPSAPVYPRSHAGSSREHLRTKSGVFTSSSSSLDQHSARHSPILPASGEFANSPTAYSASHSRQHTPRLSLTDRSSDDLIGSPFDAHGMLNALDAAVKPADHHQHHYQQQQQPQSARRPPILHSYKTSPDPRSVPTLRQSTSFTSPNRLMDFSSQSSADEPSSNQFSTTISATSKRYSDEGSGGRLGLGGRKKTGFSNFVNSMLGSPRSIKISAPENPVHVTHVGYDNETGQFTGLPKDWQRILQDSGISKKEQEKNPQTIVDIMKFYQKNAGGGDPDGIYHKFGHAEAYEPSDSSKVTSPNAFSPGSHTPQSTIASPPTSPRFPQNHEGSFENPRAPPPIPRSAPNAGPLSPAMTSPLPNRIPNRPAPKPPVVPMNPNLVPARPAPQPPVARESVTGSNRPVQEAAVHPFAARPVPESAPMQQAESEPIRSPPMSNGAAPARLPPNFAPSPAQYQQLQDQAISAAHQAITAT</sequence>
<keyword evidence="10" id="KW-1185">Reference proteome</keyword>
<dbReference type="InterPro" id="IPR036936">
    <property type="entry name" value="CRIB_dom_sf"/>
</dbReference>
<feature type="region of interest" description="Disordered" evidence="7">
    <location>
        <begin position="336"/>
        <end position="505"/>
    </location>
</feature>
<dbReference type="EC" id="2.7.11.1" evidence="1"/>
<dbReference type="Proteomes" id="UP000224634">
    <property type="component" value="Unassembled WGS sequence"/>
</dbReference>
<dbReference type="OrthoDB" id="248923at2759"/>
<organism evidence="9 10">
    <name type="scientific">Polytolypa hystricis (strain UAMH7299)</name>
    <dbReference type="NCBI Taxonomy" id="1447883"/>
    <lineage>
        <taxon>Eukaryota</taxon>
        <taxon>Fungi</taxon>
        <taxon>Dikarya</taxon>
        <taxon>Ascomycota</taxon>
        <taxon>Pezizomycotina</taxon>
        <taxon>Eurotiomycetes</taxon>
        <taxon>Eurotiomycetidae</taxon>
        <taxon>Onygenales</taxon>
        <taxon>Onygenales incertae sedis</taxon>
        <taxon>Polytolypa</taxon>
    </lineage>
</organism>
<protein>
    <recommendedName>
        <fullName evidence="1">non-specific serine/threonine protein kinase</fullName>
        <ecNumber evidence="1">2.7.11.1</ecNumber>
    </recommendedName>
</protein>
<dbReference type="InterPro" id="IPR033923">
    <property type="entry name" value="PAK_BD"/>
</dbReference>
<name>A0A2B7WWX7_POLH7</name>
<dbReference type="AlphaFoldDB" id="A0A2B7WWX7"/>
<evidence type="ECO:0000256" key="5">
    <source>
        <dbReference type="ARBA" id="ARBA00022777"/>
    </source>
</evidence>
<evidence type="ECO:0000256" key="6">
    <source>
        <dbReference type="ARBA" id="ARBA00022840"/>
    </source>
</evidence>
<evidence type="ECO:0000256" key="1">
    <source>
        <dbReference type="ARBA" id="ARBA00012513"/>
    </source>
</evidence>
<dbReference type="FunFam" id="3.90.810.10:FF:000007">
    <property type="entry name" value="Non-specific serine/threonine protein kinase"/>
    <property type="match status" value="1"/>
</dbReference>
<feature type="compositionally biased region" description="Polar residues" evidence="7">
    <location>
        <begin position="181"/>
        <end position="220"/>
    </location>
</feature>
<reference evidence="9 10" key="1">
    <citation type="submission" date="2017-10" db="EMBL/GenBank/DDBJ databases">
        <title>Comparative genomics in systemic dimorphic fungi from Ajellomycetaceae.</title>
        <authorList>
            <person name="Munoz J.F."/>
            <person name="Mcewen J.G."/>
            <person name="Clay O.K."/>
            <person name="Cuomo C.A."/>
        </authorList>
    </citation>
    <scope>NUCLEOTIDE SEQUENCE [LARGE SCALE GENOMIC DNA]</scope>
    <source>
        <strain evidence="9 10">UAMH7299</strain>
    </source>
</reference>
<dbReference type="GO" id="GO:0005524">
    <property type="term" value="F:ATP binding"/>
    <property type="evidence" value="ECO:0007669"/>
    <property type="project" value="UniProtKB-KW"/>
</dbReference>
<dbReference type="CDD" id="cd01093">
    <property type="entry name" value="CRIB_PAK_like"/>
    <property type="match status" value="1"/>
</dbReference>
<feature type="non-terminal residue" evidence="9">
    <location>
        <position position="518"/>
    </location>
</feature>
<feature type="region of interest" description="Disordered" evidence="7">
    <location>
        <begin position="143"/>
        <end position="234"/>
    </location>
</feature>
<dbReference type="Pfam" id="PF00786">
    <property type="entry name" value="PBD"/>
    <property type="match status" value="1"/>
</dbReference>
<dbReference type="Gene3D" id="3.90.810.10">
    <property type="entry name" value="CRIB domain"/>
    <property type="match status" value="1"/>
</dbReference>
<evidence type="ECO:0000313" key="9">
    <source>
        <dbReference type="EMBL" id="PGH00938.1"/>
    </source>
</evidence>
<comment type="caution">
    <text evidence="9">The sequence shown here is derived from an EMBL/GenBank/DDBJ whole genome shotgun (WGS) entry which is preliminary data.</text>
</comment>
<gene>
    <name evidence="9" type="ORF">AJ80_09100</name>
</gene>
<keyword evidence="6" id="KW-0067">ATP-binding</keyword>
<evidence type="ECO:0000256" key="3">
    <source>
        <dbReference type="ARBA" id="ARBA00022679"/>
    </source>
</evidence>
<evidence type="ECO:0000259" key="8">
    <source>
        <dbReference type="PROSITE" id="PS50108"/>
    </source>
</evidence>
<feature type="compositionally biased region" description="Low complexity" evidence="7">
    <location>
        <begin position="27"/>
        <end position="39"/>
    </location>
</feature>
<keyword evidence="3" id="KW-0808">Transferase</keyword>
<keyword evidence="5" id="KW-0418">Kinase</keyword>
<dbReference type="InterPro" id="IPR000095">
    <property type="entry name" value="CRIB_dom"/>
</dbReference>
<feature type="compositionally biased region" description="Pro residues" evidence="7">
    <location>
        <begin position="411"/>
        <end position="420"/>
    </location>
</feature>
<accession>A0A2B7WWX7</accession>
<dbReference type="SMART" id="SM00285">
    <property type="entry name" value="PBD"/>
    <property type="match status" value="1"/>
</dbReference>
<dbReference type="PROSITE" id="PS50108">
    <property type="entry name" value="CRIB"/>
    <property type="match status" value="1"/>
</dbReference>
<feature type="compositionally biased region" description="Polar residues" evidence="7">
    <location>
        <begin position="95"/>
        <end position="118"/>
    </location>
</feature>
<keyword evidence="2" id="KW-0723">Serine/threonine-protein kinase</keyword>
<dbReference type="GO" id="GO:0004674">
    <property type="term" value="F:protein serine/threonine kinase activity"/>
    <property type="evidence" value="ECO:0007669"/>
    <property type="project" value="UniProtKB-KW"/>
</dbReference>
<feature type="domain" description="CRIB" evidence="8">
    <location>
        <begin position="257"/>
        <end position="270"/>
    </location>
</feature>